<keyword evidence="7 9" id="KW-0067">ATP-binding</keyword>
<evidence type="ECO:0000256" key="5">
    <source>
        <dbReference type="ARBA" id="ARBA00022705"/>
    </source>
</evidence>
<dbReference type="InterPro" id="IPR042174">
    <property type="entry name" value="RecF_2"/>
</dbReference>
<evidence type="ECO:0000313" key="12">
    <source>
        <dbReference type="EMBL" id="TMI84441.1"/>
    </source>
</evidence>
<keyword evidence="9 10" id="KW-0227">DNA damage</keyword>
<dbReference type="GO" id="GO:0005737">
    <property type="term" value="C:cytoplasm"/>
    <property type="evidence" value="ECO:0007669"/>
    <property type="project" value="UniProtKB-SubCell"/>
</dbReference>
<dbReference type="GO" id="GO:0005524">
    <property type="term" value="F:ATP binding"/>
    <property type="evidence" value="ECO:0007669"/>
    <property type="project" value="UniProtKB-UniRule"/>
</dbReference>
<dbReference type="InterPro" id="IPR018078">
    <property type="entry name" value="DNA-binding_RecF_CS"/>
</dbReference>
<evidence type="ECO:0000256" key="3">
    <source>
        <dbReference type="ARBA" id="ARBA00020170"/>
    </source>
</evidence>
<comment type="subcellular location">
    <subcellularLocation>
        <location evidence="1 9 10">Cytoplasm</location>
    </subcellularLocation>
</comment>
<gene>
    <name evidence="9 12" type="primary">recF</name>
    <name evidence="12" type="ORF">E6H03_02025</name>
</gene>
<dbReference type="NCBIfam" id="TIGR00611">
    <property type="entry name" value="recf"/>
    <property type="match status" value="1"/>
</dbReference>
<name>A0A537JLK3_9BACT</name>
<evidence type="ECO:0000256" key="2">
    <source>
        <dbReference type="ARBA" id="ARBA00008016"/>
    </source>
</evidence>
<dbReference type="InterPro" id="IPR027417">
    <property type="entry name" value="P-loop_NTPase"/>
</dbReference>
<feature type="domain" description="RecF/RecN/SMC N-terminal" evidence="11">
    <location>
        <begin position="26"/>
        <end position="345"/>
    </location>
</feature>
<dbReference type="GO" id="GO:0006302">
    <property type="term" value="P:double-strand break repair"/>
    <property type="evidence" value="ECO:0007669"/>
    <property type="project" value="TreeGrafter"/>
</dbReference>
<dbReference type="Gene3D" id="1.20.1050.90">
    <property type="entry name" value="RecF/RecN/SMC, N-terminal domain"/>
    <property type="match status" value="1"/>
</dbReference>
<dbReference type="EMBL" id="VBAN01000062">
    <property type="protein sequence ID" value="TMI84441.1"/>
    <property type="molecule type" value="Genomic_DNA"/>
</dbReference>
<keyword evidence="9 10" id="KW-0234">DNA repair</keyword>
<keyword evidence="4 9" id="KW-0963">Cytoplasm</keyword>
<dbReference type="Gene3D" id="3.40.50.300">
    <property type="entry name" value="P-loop containing nucleotide triphosphate hydrolases"/>
    <property type="match status" value="1"/>
</dbReference>
<dbReference type="Pfam" id="PF02463">
    <property type="entry name" value="SMC_N"/>
    <property type="match status" value="1"/>
</dbReference>
<dbReference type="AlphaFoldDB" id="A0A537JLK3"/>
<dbReference type="InterPro" id="IPR003395">
    <property type="entry name" value="RecF/RecN/SMC_N"/>
</dbReference>
<evidence type="ECO:0000256" key="10">
    <source>
        <dbReference type="RuleBase" id="RU000578"/>
    </source>
</evidence>
<keyword evidence="9 10" id="KW-0742">SOS response</keyword>
<evidence type="ECO:0000256" key="1">
    <source>
        <dbReference type="ARBA" id="ARBA00004496"/>
    </source>
</evidence>
<comment type="similarity">
    <text evidence="2 9 10">Belongs to the RecF family.</text>
</comment>
<dbReference type="HAMAP" id="MF_00365">
    <property type="entry name" value="RecF"/>
    <property type="match status" value="1"/>
</dbReference>
<proteinExistence type="inferred from homology"/>
<comment type="function">
    <text evidence="9 10">The RecF protein is involved in DNA metabolism; it is required for DNA replication and normal SOS inducibility. RecF binds preferentially to single-stranded, linear DNA. It also seems to bind ATP.</text>
</comment>
<organism evidence="12 13">
    <name type="scientific">Candidatus Segetimicrobium genomatis</name>
    <dbReference type="NCBI Taxonomy" id="2569760"/>
    <lineage>
        <taxon>Bacteria</taxon>
        <taxon>Bacillati</taxon>
        <taxon>Candidatus Sysuimicrobiota</taxon>
        <taxon>Candidatus Sysuimicrobiia</taxon>
        <taxon>Candidatus Sysuimicrobiales</taxon>
        <taxon>Candidatus Segetimicrobiaceae</taxon>
        <taxon>Candidatus Segetimicrobium</taxon>
    </lineage>
</organism>
<dbReference type="Proteomes" id="UP000318093">
    <property type="component" value="Unassembled WGS sequence"/>
</dbReference>
<keyword evidence="6 9" id="KW-0547">Nucleotide-binding</keyword>
<evidence type="ECO:0000313" key="13">
    <source>
        <dbReference type="Proteomes" id="UP000318093"/>
    </source>
</evidence>
<dbReference type="PROSITE" id="PS00618">
    <property type="entry name" value="RECF_2"/>
    <property type="match status" value="1"/>
</dbReference>
<evidence type="ECO:0000259" key="11">
    <source>
        <dbReference type="Pfam" id="PF02463"/>
    </source>
</evidence>
<dbReference type="GO" id="GO:0003697">
    <property type="term" value="F:single-stranded DNA binding"/>
    <property type="evidence" value="ECO:0007669"/>
    <property type="project" value="UniProtKB-UniRule"/>
</dbReference>
<keyword evidence="5 9" id="KW-0235">DNA replication</keyword>
<sequence length="384" mass="42061">MNAGGGGASAPATASRWATGSTGLWLAELRLRNFRNYEAADLTFDQGILLLVGSNAQGKSNLLEAVYTAALGRSPRVTRDAELIRFGQDRAHIRAAVQGERSQVLEVAFDRATGERRLRVNGVVVDRGQLLGRLMVVMAGPLDDEVVRGAPEYRRRVMDAALSQVSPSYFFALTRYTRVVRQRNRLLRAGADGTALAPWDEQLVDLGAVLIERRREFVARLSERAAARHARLAGGEERLQISYVCAVGEGEERAALARALAARRHDELRRGTSLVGPHRDDLRLAVNGVDLRTYGSRGQHHTAALSLRLAEVDLLREERGEWPVVLLDDVLAHLDAARQALLLREIAGPQVLLTHTERPALAVAPLRVLRARAGRIVEESGVSA</sequence>
<feature type="binding site" evidence="9">
    <location>
        <begin position="53"/>
        <end position="60"/>
    </location>
    <ligand>
        <name>ATP</name>
        <dbReference type="ChEBI" id="CHEBI:30616"/>
    </ligand>
</feature>
<evidence type="ECO:0000256" key="4">
    <source>
        <dbReference type="ARBA" id="ARBA00022490"/>
    </source>
</evidence>
<accession>A0A537JLK3</accession>
<comment type="caution">
    <text evidence="12">The sequence shown here is derived from an EMBL/GenBank/DDBJ whole genome shotgun (WGS) entry which is preliminary data.</text>
</comment>
<dbReference type="GO" id="GO:0006260">
    <property type="term" value="P:DNA replication"/>
    <property type="evidence" value="ECO:0007669"/>
    <property type="project" value="UniProtKB-UniRule"/>
</dbReference>
<evidence type="ECO:0000256" key="9">
    <source>
        <dbReference type="HAMAP-Rule" id="MF_00365"/>
    </source>
</evidence>
<evidence type="ECO:0000256" key="8">
    <source>
        <dbReference type="ARBA" id="ARBA00023125"/>
    </source>
</evidence>
<dbReference type="GO" id="GO:0009432">
    <property type="term" value="P:SOS response"/>
    <property type="evidence" value="ECO:0007669"/>
    <property type="project" value="UniProtKB-UniRule"/>
</dbReference>
<dbReference type="GO" id="GO:0000731">
    <property type="term" value="P:DNA synthesis involved in DNA repair"/>
    <property type="evidence" value="ECO:0007669"/>
    <property type="project" value="TreeGrafter"/>
</dbReference>
<keyword evidence="8 9" id="KW-0238">DNA-binding</keyword>
<dbReference type="InterPro" id="IPR001238">
    <property type="entry name" value="DNA-binding_RecF"/>
</dbReference>
<protein>
    <recommendedName>
        <fullName evidence="3 9">DNA replication and repair protein RecF</fullName>
    </recommendedName>
</protein>
<reference evidence="12 13" key="1">
    <citation type="journal article" date="2019" name="Nat. Microbiol.">
        <title>Mediterranean grassland soil C-N compound turnover is dependent on rainfall and depth, and is mediated by genomically divergent microorganisms.</title>
        <authorList>
            <person name="Diamond S."/>
            <person name="Andeer P.F."/>
            <person name="Li Z."/>
            <person name="Crits-Christoph A."/>
            <person name="Burstein D."/>
            <person name="Anantharaman K."/>
            <person name="Lane K.R."/>
            <person name="Thomas B.C."/>
            <person name="Pan C."/>
            <person name="Northen T.R."/>
            <person name="Banfield J.F."/>
        </authorList>
    </citation>
    <scope>NUCLEOTIDE SEQUENCE [LARGE SCALE GENOMIC DNA]</scope>
    <source>
        <strain evidence="12">NP_6</strain>
    </source>
</reference>
<dbReference type="PANTHER" id="PTHR32182:SF0">
    <property type="entry name" value="DNA REPLICATION AND REPAIR PROTEIN RECF"/>
    <property type="match status" value="1"/>
</dbReference>
<dbReference type="PANTHER" id="PTHR32182">
    <property type="entry name" value="DNA REPLICATION AND REPAIR PROTEIN RECF"/>
    <property type="match status" value="1"/>
</dbReference>
<dbReference type="SUPFAM" id="SSF52540">
    <property type="entry name" value="P-loop containing nucleoside triphosphate hydrolases"/>
    <property type="match status" value="1"/>
</dbReference>
<evidence type="ECO:0000256" key="7">
    <source>
        <dbReference type="ARBA" id="ARBA00022840"/>
    </source>
</evidence>
<evidence type="ECO:0000256" key="6">
    <source>
        <dbReference type="ARBA" id="ARBA00022741"/>
    </source>
</evidence>